<reference evidence="1 2" key="1">
    <citation type="submission" date="2019-08" db="EMBL/GenBank/DDBJ databases">
        <title>Draft genome analysis of Rheinheimera tangshanensis isolated from the roots of fresh rice plants (Oryza sativa).</title>
        <authorList>
            <person name="Yu Q."/>
            <person name="Qi Y."/>
            <person name="Zhang H."/>
            <person name="Pu J."/>
        </authorList>
    </citation>
    <scope>NUCLEOTIDE SEQUENCE [LARGE SCALE GENOMIC DNA]</scope>
    <source>
        <strain evidence="1 2">JA3-B52</strain>
    </source>
</reference>
<dbReference type="AlphaFoldDB" id="A0A5C8LTW3"/>
<protein>
    <recommendedName>
        <fullName evidence="3">Capsular biosynthesis protein</fullName>
    </recommendedName>
</protein>
<sequence>MSGKMVQSDASSSDDSTVLAGVSACNSAFYQTQPDQAYVVLFTLNPVEQVPIWLAALADWFGRYSISLVYRHPLQSLPLEFFQRSLGTLLWSGSVPEFEPLKRFLQANALKFSFVECGFFPQTQHVYFDRQGINVDSSLAMDPLNWLPKDIGPILRSKRHEFFRNVPTYSEQQDYIFVPLQLAQDSNVQLNSRFVNGMQEFIHYVESLYPHDTLVFKRHPRDSSRYQLRSRGSHWSADCSRALIKGAKKVHGINSTVLFEAELYGTQTIIEGDCLLTRHADKKSELLSALMLWQFDVQQQDFCVRKIAQRSYLALEPYL</sequence>
<dbReference type="Pfam" id="PF05159">
    <property type="entry name" value="Capsule_synth"/>
    <property type="match status" value="1"/>
</dbReference>
<dbReference type="GO" id="GO:0015774">
    <property type="term" value="P:polysaccharide transport"/>
    <property type="evidence" value="ECO:0007669"/>
    <property type="project" value="InterPro"/>
</dbReference>
<dbReference type="RefSeq" id="WP_147904868.1">
    <property type="nucleotide sequence ID" value="NZ_BAAAGC010000002.1"/>
</dbReference>
<keyword evidence="2" id="KW-1185">Reference proteome</keyword>
<evidence type="ECO:0008006" key="3">
    <source>
        <dbReference type="Google" id="ProtNLM"/>
    </source>
</evidence>
<dbReference type="Proteomes" id="UP000321814">
    <property type="component" value="Unassembled WGS sequence"/>
</dbReference>
<accession>A0A5C8LTW3</accession>
<evidence type="ECO:0000313" key="2">
    <source>
        <dbReference type="Proteomes" id="UP000321814"/>
    </source>
</evidence>
<dbReference type="InterPro" id="IPR007833">
    <property type="entry name" value="Capsule_polysaccharide_synth"/>
</dbReference>
<organism evidence="1 2">
    <name type="scientific">Rheinheimera tangshanensis</name>
    <dbReference type="NCBI Taxonomy" id="400153"/>
    <lineage>
        <taxon>Bacteria</taxon>
        <taxon>Pseudomonadati</taxon>
        <taxon>Pseudomonadota</taxon>
        <taxon>Gammaproteobacteria</taxon>
        <taxon>Chromatiales</taxon>
        <taxon>Chromatiaceae</taxon>
        <taxon>Rheinheimera</taxon>
    </lineage>
</organism>
<dbReference type="EMBL" id="VRLR01000010">
    <property type="protein sequence ID" value="TXK79453.1"/>
    <property type="molecule type" value="Genomic_DNA"/>
</dbReference>
<evidence type="ECO:0000313" key="1">
    <source>
        <dbReference type="EMBL" id="TXK79453.1"/>
    </source>
</evidence>
<gene>
    <name evidence="1" type="ORF">FU839_13955</name>
</gene>
<proteinExistence type="predicted"/>
<comment type="caution">
    <text evidence="1">The sequence shown here is derived from an EMBL/GenBank/DDBJ whole genome shotgun (WGS) entry which is preliminary data.</text>
</comment>
<dbReference type="OrthoDB" id="6377428at2"/>
<name>A0A5C8LTW3_9GAMM</name>
<dbReference type="GO" id="GO:0000271">
    <property type="term" value="P:polysaccharide biosynthetic process"/>
    <property type="evidence" value="ECO:0007669"/>
    <property type="project" value="InterPro"/>
</dbReference>